<keyword evidence="1" id="KW-0472">Membrane</keyword>
<keyword evidence="1" id="KW-1133">Transmembrane helix</keyword>
<keyword evidence="1" id="KW-0812">Transmembrane</keyword>
<accession>A0A6C0F4Y0</accession>
<organism evidence="2">
    <name type="scientific">viral metagenome</name>
    <dbReference type="NCBI Taxonomy" id="1070528"/>
    <lineage>
        <taxon>unclassified sequences</taxon>
        <taxon>metagenomes</taxon>
        <taxon>organismal metagenomes</taxon>
    </lineage>
</organism>
<name>A0A6C0F4Y0_9ZZZZ</name>
<feature type="transmembrane region" description="Helical" evidence="1">
    <location>
        <begin position="12"/>
        <end position="33"/>
    </location>
</feature>
<reference evidence="2" key="1">
    <citation type="journal article" date="2020" name="Nature">
        <title>Giant virus diversity and host interactions through global metagenomics.</title>
        <authorList>
            <person name="Schulz F."/>
            <person name="Roux S."/>
            <person name="Paez-Espino D."/>
            <person name="Jungbluth S."/>
            <person name="Walsh D.A."/>
            <person name="Denef V.J."/>
            <person name="McMahon K.D."/>
            <person name="Konstantinidis K.T."/>
            <person name="Eloe-Fadrosh E.A."/>
            <person name="Kyrpides N.C."/>
            <person name="Woyke T."/>
        </authorList>
    </citation>
    <scope>NUCLEOTIDE SEQUENCE</scope>
    <source>
        <strain evidence="2">GVMAG-S-ERX555967-130</strain>
    </source>
</reference>
<sequence>MVTHHSTPTTVFLIVLCLIPLVLLVSFLMVVLFRKFSMFGLDIEELYLQMNDGKITSDSILTFKIESNNCTLLGKYAGPDYRLIESVGAGESCKKYTYKMGDDPNEFTSQLIREDLMSDNIVRK</sequence>
<evidence type="ECO:0000313" key="2">
    <source>
        <dbReference type="EMBL" id="QHT36827.1"/>
    </source>
</evidence>
<protein>
    <submittedName>
        <fullName evidence="2">Uncharacterized protein</fullName>
    </submittedName>
</protein>
<proteinExistence type="predicted"/>
<evidence type="ECO:0000256" key="1">
    <source>
        <dbReference type="SAM" id="Phobius"/>
    </source>
</evidence>
<dbReference type="EMBL" id="MN738786">
    <property type="protein sequence ID" value="QHT36827.1"/>
    <property type="molecule type" value="Genomic_DNA"/>
</dbReference>
<dbReference type="AlphaFoldDB" id="A0A6C0F4Y0"/>